<dbReference type="AlphaFoldDB" id="A0A8C1S5U6"/>
<feature type="compositionally biased region" description="Basic residues" evidence="1">
    <location>
        <begin position="133"/>
        <end position="147"/>
    </location>
</feature>
<reference evidence="2" key="1">
    <citation type="submission" date="2025-05" db="UniProtKB">
        <authorList>
            <consortium name="Ensembl"/>
        </authorList>
    </citation>
    <scope>IDENTIFICATION</scope>
</reference>
<dbReference type="InterPro" id="IPR028106">
    <property type="entry name" value="DUF4578"/>
</dbReference>
<dbReference type="PANTHER" id="PTHR37342:SF1">
    <property type="entry name" value="CHROMOSOME 11 OPEN READING FRAME 52"/>
    <property type="match status" value="1"/>
</dbReference>
<feature type="region of interest" description="Disordered" evidence="1">
    <location>
        <begin position="1"/>
        <end position="39"/>
    </location>
</feature>
<accession>A0A8C1S5U6</accession>
<dbReference type="Pfam" id="PF15147">
    <property type="entry name" value="DUF4578"/>
    <property type="match status" value="1"/>
</dbReference>
<dbReference type="PANTHER" id="PTHR37342">
    <property type="entry name" value="HYPOTHETICAL PROTEIN LOC689959"/>
    <property type="match status" value="1"/>
</dbReference>
<evidence type="ECO:0000313" key="3">
    <source>
        <dbReference type="Proteomes" id="UP000694700"/>
    </source>
</evidence>
<dbReference type="Ensembl" id="ENSCCRT00020028080.1">
    <property type="protein sequence ID" value="ENSCCRP00020025626.1"/>
    <property type="gene ID" value="ENSCCRG00020011812.1"/>
</dbReference>
<feature type="region of interest" description="Disordered" evidence="1">
    <location>
        <begin position="111"/>
        <end position="147"/>
    </location>
</feature>
<dbReference type="Proteomes" id="UP000694701">
    <property type="component" value="Unplaced"/>
</dbReference>
<feature type="compositionally biased region" description="Basic residues" evidence="1">
    <location>
        <begin position="14"/>
        <end position="28"/>
    </location>
</feature>
<protein>
    <submittedName>
        <fullName evidence="2">Zgc:193711</fullName>
    </submittedName>
</protein>
<dbReference type="Ensembl" id="ENSCCRT00015003162.1">
    <property type="protein sequence ID" value="ENSCCRP00015003015.1"/>
    <property type="gene ID" value="ENSCCRG00015001874.1"/>
</dbReference>
<proteinExistence type="predicted"/>
<evidence type="ECO:0000256" key="1">
    <source>
        <dbReference type="SAM" id="MobiDB-lite"/>
    </source>
</evidence>
<sequence>MGSSLTKTINKWRINPRKHKQKQAKRKAGPPVVPSHQKARVDAHMYDVVSAEPQYAQVNKNRKQNEDGIHYAEIQVLQSETVTSRGKLKQTSNYDNTEYATIDFKSTVKTPTSAEPADLFIPPGELQRPNKSFSHRKNVHSKRAVMA</sequence>
<dbReference type="GO" id="GO:0070062">
    <property type="term" value="C:extracellular exosome"/>
    <property type="evidence" value="ECO:0007669"/>
    <property type="project" value="TreeGrafter"/>
</dbReference>
<name>A0A8C1S5U6_CYPCA</name>
<evidence type="ECO:0000313" key="2">
    <source>
        <dbReference type="Ensembl" id="ENSCCRP00015003014.1"/>
    </source>
</evidence>
<dbReference type="Proteomes" id="UP000694700">
    <property type="component" value="Unplaced"/>
</dbReference>
<dbReference type="Ensembl" id="ENSCCRT00015003161.1">
    <property type="protein sequence ID" value="ENSCCRP00015003014.1"/>
    <property type="gene ID" value="ENSCCRG00015001874.1"/>
</dbReference>
<organism evidence="2 3">
    <name type="scientific">Cyprinus carpio</name>
    <name type="common">Common carp</name>
    <dbReference type="NCBI Taxonomy" id="7962"/>
    <lineage>
        <taxon>Eukaryota</taxon>
        <taxon>Metazoa</taxon>
        <taxon>Chordata</taxon>
        <taxon>Craniata</taxon>
        <taxon>Vertebrata</taxon>
        <taxon>Euteleostomi</taxon>
        <taxon>Actinopterygii</taxon>
        <taxon>Neopterygii</taxon>
        <taxon>Teleostei</taxon>
        <taxon>Ostariophysi</taxon>
        <taxon>Cypriniformes</taxon>
        <taxon>Cyprinidae</taxon>
        <taxon>Cyprininae</taxon>
        <taxon>Cyprinus</taxon>
    </lineage>
</organism>